<evidence type="ECO:0000256" key="1">
    <source>
        <dbReference type="SAM" id="Phobius"/>
    </source>
</evidence>
<reference evidence="2 3" key="1">
    <citation type="submission" date="2023-10" db="EMBL/GenBank/DDBJ databases">
        <title>Characterization of rhizosphere-enriched actinobacteria from wheat plants lab-grown on chernevaya soil.</title>
        <authorList>
            <person name="Tikhonova E.N."/>
            <person name="Konopkin A."/>
            <person name="Kravchenko I.K."/>
        </authorList>
    </citation>
    <scope>NUCLEOTIDE SEQUENCE [LARGE SCALE GENOMIC DNA]</scope>
    <source>
        <strain evidence="2 3">RR29</strain>
    </source>
</reference>
<evidence type="ECO:0000313" key="2">
    <source>
        <dbReference type="EMBL" id="MDV7217830.1"/>
    </source>
</evidence>
<dbReference type="RefSeq" id="WP_317772005.1">
    <property type="nucleotide sequence ID" value="NZ_JAWMAJ010000053.1"/>
</dbReference>
<dbReference type="Proteomes" id="UP001187346">
    <property type="component" value="Unassembled WGS sequence"/>
</dbReference>
<keyword evidence="1" id="KW-1133">Transmembrane helix</keyword>
<proteinExistence type="predicted"/>
<keyword evidence="3" id="KW-1185">Reference proteome</keyword>
<comment type="caution">
    <text evidence="2">The sequence shown here is derived from an EMBL/GenBank/DDBJ whole genome shotgun (WGS) entry which is preliminary data.</text>
</comment>
<feature type="transmembrane region" description="Helical" evidence="1">
    <location>
        <begin position="27"/>
        <end position="48"/>
    </location>
</feature>
<dbReference type="EMBL" id="JAWMAJ010000053">
    <property type="protein sequence ID" value="MDV7217830.1"/>
    <property type="molecule type" value="Genomic_DNA"/>
</dbReference>
<evidence type="ECO:0000313" key="3">
    <source>
        <dbReference type="Proteomes" id="UP001187346"/>
    </source>
</evidence>
<accession>A0ABU4FCM8</accession>
<organism evidence="2 3">
    <name type="scientific">Streptomyces prunicolor</name>
    <dbReference type="NCBI Taxonomy" id="67348"/>
    <lineage>
        <taxon>Bacteria</taxon>
        <taxon>Bacillati</taxon>
        <taxon>Actinomycetota</taxon>
        <taxon>Actinomycetes</taxon>
        <taxon>Kitasatosporales</taxon>
        <taxon>Streptomycetaceae</taxon>
        <taxon>Streptomyces</taxon>
    </lineage>
</organism>
<name>A0ABU4FCM8_9ACTN</name>
<feature type="transmembrane region" description="Helical" evidence="1">
    <location>
        <begin position="103"/>
        <end position="120"/>
    </location>
</feature>
<sequence length="122" mass="13073">MTDQGTPAAGFPQRVLHRSRPHRRVDAIARGLLVGVDVLLVALILVLGSEGVFTADWMGDSGMMDATAASYQHDCVVFLCRVEAVTVALAIACRLWTTAVTQLVVLTSAAVFIASLSTYWNP</sequence>
<gene>
    <name evidence="2" type="ORF">R5A26_17900</name>
</gene>
<keyword evidence="1" id="KW-0812">Transmembrane</keyword>
<keyword evidence="1" id="KW-0472">Membrane</keyword>
<protein>
    <submittedName>
        <fullName evidence="2">Uncharacterized protein</fullName>
    </submittedName>
</protein>